<dbReference type="AlphaFoldDB" id="A0A6N2RZI9"/>
<dbReference type="GO" id="GO:0046406">
    <property type="term" value="F:magnesium protoporphyrin IX methyltransferase activity"/>
    <property type="evidence" value="ECO:0007669"/>
    <property type="project" value="UniProtKB-EC"/>
</dbReference>
<reference evidence="3" key="1">
    <citation type="submission" date="2019-11" db="EMBL/GenBank/DDBJ databases">
        <authorList>
            <person name="Feng L."/>
        </authorList>
    </citation>
    <scope>NUCLEOTIDE SEQUENCE</scope>
    <source>
        <strain evidence="3">BhanseniiLFYP23</strain>
    </source>
</reference>
<protein>
    <submittedName>
        <fullName evidence="3">Magnesium-protoporphyrin O-methyltransferase</fullName>
        <ecNumber evidence="3">2.1.1.11</ecNumber>
    </submittedName>
</protein>
<evidence type="ECO:0000259" key="2">
    <source>
        <dbReference type="Pfam" id="PF13847"/>
    </source>
</evidence>
<dbReference type="EMBL" id="CACRSY010000007">
    <property type="protein sequence ID" value="VYS85501.1"/>
    <property type="molecule type" value="Genomic_DNA"/>
</dbReference>
<feature type="domain" description="Methyltransferase" evidence="2">
    <location>
        <begin position="56"/>
        <end position="160"/>
    </location>
</feature>
<dbReference type="GO" id="GO:0032259">
    <property type="term" value="P:methylation"/>
    <property type="evidence" value="ECO:0007669"/>
    <property type="project" value="UniProtKB-KW"/>
</dbReference>
<dbReference type="InterPro" id="IPR029063">
    <property type="entry name" value="SAM-dependent_MTases_sf"/>
</dbReference>
<gene>
    <name evidence="3" type="primary">bchM</name>
    <name evidence="3" type="ORF">BHLFYP23_01825</name>
</gene>
<dbReference type="EC" id="2.1.1.11" evidence="3"/>
<dbReference type="PANTHER" id="PTHR43861">
    <property type="entry name" value="TRANS-ACONITATE 2-METHYLTRANSFERASE-RELATED"/>
    <property type="match status" value="1"/>
</dbReference>
<organism evidence="3">
    <name type="scientific">Blautia hansenii</name>
    <name type="common">Ruminococcus hansenii</name>
    <dbReference type="NCBI Taxonomy" id="1322"/>
    <lineage>
        <taxon>Bacteria</taxon>
        <taxon>Bacillati</taxon>
        <taxon>Bacillota</taxon>
        <taxon>Clostridia</taxon>
        <taxon>Lachnospirales</taxon>
        <taxon>Lachnospiraceae</taxon>
        <taxon>Blautia</taxon>
    </lineage>
</organism>
<feature type="region of interest" description="Disordered" evidence="1">
    <location>
        <begin position="1"/>
        <end position="20"/>
    </location>
</feature>
<feature type="compositionally biased region" description="Basic and acidic residues" evidence="1">
    <location>
        <begin position="1"/>
        <end position="16"/>
    </location>
</feature>
<dbReference type="Pfam" id="PF13847">
    <property type="entry name" value="Methyltransf_31"/>
    <property type="match status" value="1"/>
</dbReference>
<evidence type="ECO:0000313" key="3">
    <source>
        <dbReference type="EMBL" id="VYS85501.1"/>
    </source>
</evidence>
<dbReference type="RefSeq" id="WP_004223974.1">
    <property type="nucleotide sequence ID" value="NZ_CACRSY010000007.1"/>
</dbReference>
<keyword evidence="3" id="KW-0489">Methyltransferase</keyword>
<dbReference type="CDD" id="cd02440">
    <property type="entry name" value="AdoMet_MTases"/>
    <property type="match status" value="1"/>
</dbReference>
<dbReference type="Gene3D" id="3.40.50.150">
    <property type="entry name" value="Vaccinia Virus protein VP39"/>
    <property type="match status" value="1"/>
</dbReference>
<proteinExistence type="predicted"/>
<evidence type="ECO:0000256" key="1">
    <source>
        <dbReference type="SAM" id="MobiDB-lite"/>
    </source>
</evidence>
<sequence length="273" mass="31273">MNLEQLEKEWSKKDNGQGELQAKLWDKKAGQYKEKPIPTPEENPFLKQVYEEMQIDEHTRILDIGCGAGRFSLALAKSGAQVTGTDVSSEMIMAAKELAEKEHQKNVSFFHADWSSMEIEKMGFLKNFDLVFAHMTPAVADYHTLEKMCNCSKNKCFLVKPSRRSDMVLDGAFQAAGIEKNKKETDTSVAMIFSYLWLKGYSPYISYRDEVWEIGQSVEDMLAWCIDRANLQGEVTWEQRGKMQAYLSDISENGRITERTNTTIVTMSWCVER</sequence>
<dbReference type="PANTHER" id="PTHR43861:SF1">
    <property type="entry name" value="TRANS-ACONITATE 2-METHYLTRANSFERASE"/>
    <property type="match status" value="1"/>
</dbReference>
<dbReference type="InterPro" id="IPR025714">
    <property type="entry name" value="Methyltranfer_dom"/>
</dbReference>
<keyword evidence="3" id="KW-0808">Transferase</keyword>
<name>A0A6N2RZI9_BLAHA</name>
<accession>A0A6N2RZI9</accession>
<dbReference type="SUPFAM" id="SSF53335">
    <property type="entry name" value="S-adenosyl-L-methionine-dependent methyltransferases"/>
    <property type="match status" value="1"/>
</dbReference>